<accession>A0AAD8PEB5</accession>
<evidence type="ECO:0000256" key="1">
    <source>
        <dbReference type="SAM" id="MobiDB-lite"/>
    </source>
</evidence>
<organism evidence="2 3">
    <name type="scientific">Babesia gibsoni</name>
    <dbReference type="NCBI Taxonomy" id="33632"/>
    <lineage>
        <taxon>Eukaryota</taxon>
        <taxon>Sar</taxon>
        <taxon>Alveolata</taxon>
        <taxon>Apicomplexa</taxon>
        <taxon>Aconoidasida</taxon>
        <taxon>Piroplasmida</taxon>
        <taxon>Babesiidae</taxon>
        <taxon>Babesia</taxon>
    </lineage>
</organism>
<feature type="compositionally biased region" description="Basic and acidic residues" evidence="1">
    <location>
        <begin position="240"/>
        <end position="252"/>
    </location>
</feature>
<dbReference type="EMBL" id="JAVEPI010000002">
    <property type="protein sequence ID" value="KAK1443731.1"/>
    <property type="molecule type" value="Genomic_DNA"/>
</dbReference>
<gene>
    <name evidence="2" type="ORF">BgAZ_206070</name>
</gene>
<comment type="caution">
    <text evidence="2">The sequence shown here is derived from an EMBL/GenBank/DDBJ whole genome shotgun (WGS) entry which is preliminary data.</text>
</comment>
<sequence>MNTNMNRITSSPLGCCKPKEERQMISPVFRQQYINDHGKMKLTVPVSPIHYIAASGYYANDYRFSQQPHQWEVQPVPYPHAFDQHMINMDEHRHVDASTYAQQVDSASQQRSPTPNIHLMMQQGGQASVQLGRNGSRVAENAASIHDSFSKAREFNVKDVTESLIRIEEHLKKLEDICMSNQTGILRVLRTLLGTERSLNGSTGGNPKLHISVPSVANSISLKDEQSVIDSREVSGLKVEAKQSLHSQKDSESVSNSNLPNDIDMAPLAQVCNLGNCDEGSKVFDVSQELKKSNDMLEKYLSSSDSFSGSEDQGTLLHENMNLSICGQNNQKDMDSGITPALIKKTGFPKDSARLKGFKSLDVKPLVTTASMASTELQNNALIENLEKRFKLMMSSLEGMKSETKEPAQSKSLPQTNNGLMAIGNEGKVNIGSPALGACPIERKDSSIQCGTNTSLVPITNNDAIVPISEKSLALLESGQIQVLNTSGEIVPLGMDDQIVQTKSGNLAIRMSTGELVPCQLSKSGEELVIIGKRTLVTMENDESLDSGNGGSLLPLSNNEALACLNNESLALLEDGRIPIRDTSGEIIPMSKGDQIVKTNSGKLAIRTSVGEIVPCQISQNGGEIVLLAQYAAVSSSSGGNTSQVSRAETGLAPMPTMENQYKTNDAVLQTILTEKKPEAIR</sequence>
<evidence type="ECO:0000313" key="2">
    <source>
        <dbReference type="EMBL" id="KAK1443731.1"/>
    </source>
</evidence>
<reference evidence="2" key="1">
    <citation type="submission" date="2023-08" db="EMBL/GenBank/DDBJ databases">
        <title>Draft sequence of the Babesia gibsoni genome.</title>
        <authorList>
            <person name="Yamagishi J.Y."/>
            <person name="Xuan X.X."/>
        </authorList>
    </citation>
    <scope>NUCLEOTIDE SEQUENCE</scope>
    <source>
        <strain evidence="2">Azabu</strain>
    </source>
</reference>
<evidence type="ECO:0000313" key="3">
    <source>
        <dbReference type="Proteomes" id="UP001230268"/>
    </source>
</evidence>
<feature type="region of interest" description="Disordered" evidence="1">
    <location>
        <begin position="240"/>
        <end position="262"/>
    </location>
</feature>
<keyword evidence="3" id="KW-1185">Reference proteome</keyword>
<dbReference type="AlphaFoldDB" id="A0AAD8PEB5"/>
<proteinExistence type="predicted"/>
<name>A0AAD8PEB5_BABGI</name>
<protein>
    <submittedName>
        <fullName evidence="2">Uncharacterized protein</fullName>
    </submittedName>
</protein>
<dbReference type="Proteomes" id="UP001230268">
    <property type="component" value="Unassembled WGS sequence"/>
</dbReference>